<organism evidence="1 2">
    <name type="scientific">Rhynocoris fuscipes</name>
    <dbReference type="NCBI Taxonomy" id="488301"/>
    <lineage>
        <taxon>Eukaryota</taxon>
        <taxon>Metazoa</taxon>
        <taxon>Ecdysozoa</taxon>
        <taxon>Arthropoda</taxon>
        <taxon>Hexapoda</taxon>
        <taxon>Insecta</taxon>
        <taxon>Pterygota</taxon>
        <taxon>Neoptera</taxon>
        <taxon>Paraneoptera</taxon>
        <taxon>Hemiptera</taxon>
        <taxon>Heteroptera</taxon>
        <taxon>Panheteroptera</taxon>
        <taxon>Cimicomorpha</taxon>
        <taxon>Reduviidae</taxon>
        <taxon>Harpactorinae</taxon>
        <taxon>Harpactorini</taxon>
        <taxon>Rhynocoris</taxon>
    </lineage>
</organism>
<dbReference type="SUPFAM" id="SSF55729">
    <property type="entry name" value="Acyl-CoA N-acyltransferases (Nat)"/>
    <property type="match status" value="1"/>
</dbReference>
<dbReference type="GO" id="GO:0008080">
    <property type="term" value="F:N-acetyltransferase activity"/>
    <property type="evidence" value="ECO:0007669"/>
    <property type="project" value="TreeGrafter"/>
</dbReference>
<evidence type="ECO:0000313" key="1">
    <source>
        <dbReference type="EMBL" id="KAK9512680.1"/>
    </source>
</evidence>
<dbReference type="PANTHER" id="PTHR20905:SF1">
    <property type="entry name" value="AT07410P-RELATED"/>
    <property type="match status" value="1"/>
</dbReference>
<proteinExistence type="predicted"/>
<reference evidence="1 2" key="1">
    <citation type="submission" date="2022-12" db="EMBL/GenBank/DDBJ databases">
        <title>Chromosome-level genome assembly of true bugs.</title>
        <authorList>
            <person name="Ma L."/>
            <person name="Li H."/>
        </authorList>
    </citation>
    <scope>NUCLEOTIDE SEQUENCE [LARGE SCALE GENOMIC DNA]</scope>
    <source>
        <strain evidence="1">Lab_2022b</strain>
    </source>
</reference>
<evidence type="ECO:0008006" key="3">
    <source>
        <dbReference type="Google" id="ProtNLM"/>
    </source>
</evidence>
<protein>
    <recommendedName>
        <fullName evidence="3">N-acetyltransferase domain-containing protein</fullName>
    </recommendedName>
</protein>
<dbReference type="PANTHER" id="PTHR20905">
    <property type="entry name" value="N-ACETYLTRANSFERASE-RELATED"/>
    <property type="match status" value="1"/>
</dbReference>
<dbReference type="AlphaFoldDB" id="A0AAW1DRZ1"/>
<accession>A0AAW1DRZ1</accession>
<dbReference type="EMBL" id="JAPXFL010000001">
    <property type="protein sequence ID" value="KAK9512680.1"/>
    <property type="molecule type" value="Genomic_DNA"/>
</dbReference>
<dbReference type="Gene3D" id="3.40.630.30">
    <property type="match status" value="1"/>
</dbReference>
<gene>
    <name evidence="1" type="ORF">O3M35_001052</name>
</gene>
<dbReference type="Proteomes" id="UP001461498">
    <property type="component" value="Unassembled WGS sequence"/>
</dbReference>
<dbReference type="InterPro" id="IPR016181">
    <property type="entry name" value="Acyl_CoA_acyltransferase"/>
</dbReference>
<sequence>MSNSNKMTKCIELGSFEAVRNGVPLRYKIQTITPELLEDCLDLMVQYFIPREPISIYLRLMEDPDAVNCMKEMWRKTMNTGQAIVALEETKDNTVNIVGANMTLVVEKELKEKDKDPPKEYKNENFEKLLGSVIELTNRANIFEKYDIDKYLTAYGLAVHSNYHGYQIGYRLLQCRQPLCEALGVKATGTVFTAKVSQHIASKAGFELLAEQIYKSYLYKGEYIYQNLEGDMKFMAVKYN</sequence>
<evidence type="ECO:0000313" key="2">
    <source>
        <dbReference type="Proteomes" id="UP001461498"/>
    </source>
</evidence>
<keyword evidence="2" id="KW-1185">Reference proteome</keyword>
<comment type="caution">
    <text evidence="1">The sequence shown here is derived from an EMBL/GenBank/DDBJ whole genome shotgun (WGS) entry which is preliminary data.</text>
</comment>
<name>A0AAW1DRZ1_9HEMI</name>